<keyword evidence="5 11" id="KW-0418">Kinase</keyword>
<dbReference type="PRINTS" id="PR00960">
    <property type="entry name" value="LMBPPROTEIN"/>
</dbReference>
<evidence type="ECO:0000256" key="5">
    <source>
        <dbReference type="ARBA" id="ARBA00022777"/>
    </source>
</evidence>
<evidence type="ECO:0000256" key="2">
    <source>
        <dbReference type="ARBA" id="ARBA00022516"/>
    </source>
</evidence>
<feature type="domain" description="GHMP kinase N-terminal" evidence="10">
    <location>
        <begin position="103"/>
        <end position="146"/>
    </location>
</feature>
<dbReference type="GO" id="GO:0005829">
    <property type="term" value="C:cytosol"/>
    <property type="evidence" value="ECO:0007669"/>
    <property type="project" value="TreeGrafter"/>
</dbReference>
<keyword evidence="6" id="KW-0067">ATP-binding</keyword>
<keyword evidence="8" id="KW-0443">Lipid metabolism</keyword>
<dbReference type="InterPro" id="IPR036554">
    <property type="entry name" value="GHMP_kinase_C_sf"/>
</dbReference>
<dbReference type="AlphaFoldDB" id="A0A0J7MTW4"/>
<proteinExistence type="predicted"/>
<dbReference type="GO" id="GO:0019287">
    <property type="term" value="P:isopentenyl diphosphate biosynthetic process, mevalonate pathway"/>
    <property type="evidence" value="ECO:0007669"/>
    <property type="project" value="UniProtKB-UniPathway"/>
</dbReference>
<dbReference type="Pfam" id="PF00288">
    <property type="entry name" value="GHMP_kinases_N"/>
    <property type="match status" value="1"/>
</dbReference>
<dbReference type="GO" id="GO:0005524">
    <property type="term" value="F:ATP binding"/>
    <property type="evidence" value="ECO:0007669"/>
    <property type="project" value="UniProtKB-KW"/>
</dbReference>
<keyword evidence="7" id="KW-0460">Magnesium</keyword>
<keyword evidence="2" id="KW-0444">Lipid biosynthesis</keyword>
<name>A0A0J7MTW4_LASNI</name>
<organism evidence="11 12">
    <name type="scientific">Lasius niger</name>
    <name type="common">Black garden ant</name>
    <dbReference type="NCBI Taxonomy" id="67767"/>
    <lineage>
        <taxon>Eukaryota</taxon>
        <taxon>Metazoa</taxon>
        <taxon>Ecdysozoa</taxon>
        <taxon>Arthropoda</taxon>
        <taxon>Hexapoda</taxon>
        <taxon>Insecta</taxon>
        <taxon>Pterygota</taxon>
        <taxon>Neoptera</taxon>
        <taxon>Endopterygota</taxon>
        <taxon>Hymenoptera</taxon>
        <taxon>Apocrita</taxon>
        <taxon>Aculeata</taxon>
        <taxon>Formicoidea</taxon>
        <taxon>Formicidae</taxon>
        <taxon>Formicinae</taxon>
        <taxon>Lasius</taxon>
        <taxon>Lasius</taxon>
    </lineage>
</organism>
<sequence>MLYEKRILMASLDLRTTLKFCELPYEQGIIKIQFPAVNLLLSVPLEIVQNFFLSNDARGIISQSNQLVRAVKYFITVNGMWCKYEQRFSLQLFFLLLYSIVYNEKLQIRSFHVDVSTDLPIGGGLGSSTSFAVCLAACFVHWARLQKGDHAEFDWNDLNQICNCSTICEELVQDFAYVIDNYACTFGRMIDFQYFNFDYFKVSIMDITRIRILLINSKIWQNKRERLQQMAEIKYFCPEDAKIILDEINVTSQNIYETLYEVTDSHENHPVRIQKASYAQLQKYIQESQLTLQNSYLSHPRLDNICSIAKSHGFAGKLTGFGGGFVYVLLPATTEDVQIWSLSAELVAQGFGVTRTSLSCSGVRID</sequence>
<dbReference type="InterPro" id="IPR006205">
    <property type="entry name" value="Mev_gal_kin"/>
</dbReference>
<accession>A0A0J7MTW4</accession>
<dbReference type="PANTHER" id="PTHR43290">
    <property type="entry name" value="MEVALONATE KINASE"/>
    <property type="match status" value="1"/>
</dbReference>
<comment type="caution">
    <text evidence="11">The sequence shown here is derived from an EMBL/GenBank/DDBJ whole genome shotgun (WGS) entry which is preliminary data.</text>
</comment>
<comment type="pathway">
    <text evidence="9">Isoprenoid biosynthesis; isopentenyl diphosphate biosynthesis via mevalonate pathway; isopentenyl diphosphate from (R)-mevalonate: step 1/3.</text>
</comment>
<evidence type="ECO:0000256" key="7">
    <source>
        <dbReference type="ARBA" id="ARBA00022842"/>
    </source>
</evidence>
<evidence type="ECO:0000313" key="12">
    <source>
        <dbReference type="Proteomes" id="UP000036403"/>
    </source>
</evidence>
<dbReference type="PANTHER" id="PTHR43290:SF2">
    <property type="entry name" value="MEVALONATE KINASE"/>
    <property type="match status" value="1"/>
</dbReference>
<dbReference type="PaxDb" id="67767-A0A0J7MTW4"/>
<dbReference type="SUPFAM" id="SSF54211">
    <property type="entry name" value="Ribosomal protein S5 domain 2-like"/>
    <property type="match status" value="1"/>
</dbReference>
<dbReference type="InterPro" id="IPR020568">
    <property type="entry name" value="Ribosomal_Su5_D2-typ_SF"/>
</dbReference>
<dbReference type="InterPro" id="IPR001174">
    <property type="entry name" value="HddA/FKP"/>
</dbReference>
<dbReference type="UniPathway" id="UPA00057">
    <property type="reaction ID" value="UER00098"/>
</dbReference>
<evidence type="ECO:0000256" key="8">
    <source>
        <dbReference type="ARBA" id="ARBA00023098"/>
    </source>
</evidence>
<dbReference type="Gene3D" id="3.30.230.10">
    <property type="match status" value="1"/>
</dbReference>
<evidence type="ECO:0000256" key="1">
    <source>
        <dbReference type="ARBA" id="ARBA00022490"/>
    </source>
</evidence>
<evidence type="ECO:0000256" key="4">
    <source>
        <dbReference type="ARBA" id="ARBA00022741"/>
    </source>
</evidence>
<evidence type="ECO:0000256" key="9">
    <source>
        <dbReference type="ARBA" id="ARBA00029438"/>
    </source>
</evidence>
<keyword evidence="3" id="KW-0808">Transferase</keyword>
<dbReference type="InterPro" id="IPR014721">
    <property type="entry name" value="Ribsml_uS5_D2-typ_fold_subgr"/>
</dbReference>
<reference evidence="11 12" key="1">
    <citation type="submission" date="2015-04" db="EMBL/GenBank/DDBJ databases">
        <title>Lasius niger genome sequencing.</title>
        <authorList>
            <person name="Konorov E.A."/>
            <person name="Nikitin M.A."/>
            <person name="Kirill M.V."/>
            <person name="Chang P."/>
        </authorList>
    </citation>
    <scope>NUCLEOTIDE SEQUENCE [LARGE SCALE GENOMIC DNA]</scope>
    <source>
        <tissue evidence="11">Whole</tissue>
    </source>
</reference>
<keyword evidence="12" id="KW-1185">Reference proteome</keyword>
<dbReference type="Proteomes" id="UP000036403">
    <property type="component" value="Unassembled WGS sequence"/>
</dbReference>
<dbReference type="InterPro" id="IPR006204">
    <property type="entry name" value="GHMP_kinase_N_dom"/>
</dbReference>
<keyword evidence="1" id="KW-0963">Cytoplasm</keyword>
<evidence type="ECO:0000256" key="3">
    <source>
        <dbReference type="ARBA" id="ARBA00022679"/>
    </source>
</evidence>
<gene>
    <name evidence="11" type="ORF">RF55_18752</name>
</gene>
<evidence type="ECO:0000256" key="6">
    <source>
        <dbReference type="ARBA" id="ARBA00022840"/>
    </source>
</evidence>
<dbReference type="Gene3D" id="3.30.70.890">
    <property type="entry name" value="GHMP kinase, C-terminal domain"/>
    <property type="match status" value="1"/>
</dbReference>
<dbReference type="EMBL" id="LBMM01017883">
    <property type="protein sequence ID" value="KMQ83940.1"/>
    <property type="molecule type" value="Genomic_DNA"/>
</dbReference>
<keyword evidence="4" id="KW-0547">Nucleotide-binding</keyword>
<dbReference type="GO" id="GO:0006695">
    <property type="term" value="P:cholesterol biosynthetic process"/>
    <property type="evidence" value="ECO:0007669"/>
    <property type="project" value="TreeGrafter"/>
</dbReference>
<dbReference type="GO" id="GO:0004496">
    <property type="term" value="F:mevalonate kinase activity"/>
    <property type="evidence" value="ECO:0007669"/>
    <property type="project" value="InterPro"/>
</dbReference>
<dbReference type="OrthoDB" id="1652964at2759"/>
<dbReference type="STRING" id="67767.A0A0J7MTW4"/>
<evidence type="ECO:0000313" key="11">
    <source>
        <dbReference type="EMBL" id="KMQ83940.1"/>
    </source>
</evidence>
<evidence type="ECO:0000259" key="10">
    <source>
        <dbReference type="Pfam" id="PF00288"/>
    </source>
</evidence>
<protein>
    <submittedName>
        <fullName evidence="11">Mevalonate kinase</fullName>
    </submittedName>
</protein>
<dbReference type="SUPFAM" id="SSF55060">
    <property type="entry name" value="GHMP Kinase, C-terminal domain"/>
    <property type="match status" value="1"/>
</dbReference>